<evidence type="ECO:0000313" key="2">
    <source>
        <dbReference type="Proteomes" id="UP000026922"/>
    </source>
</evidence>
<name>A0A061JH50_9PROT</name>
<proteinExistence type="predicted"/>
<evidence type="ECO:0000313" key="1">
    <source>
        <dbReference type="EMBL" id="ETZ05465.1"/>
    </source>
</evidence>
<keyword evidence="2" id="KW-1185">Reference proteome</keyword>
<dbReference type="Proteomes" id="UP000026922">
    <property type="component" value="Unassembled WGS sequence"/>
</dbReference>
<gene>
    <name evidence="1" type="ORF">K737_300095</name>
</gene>
<comment type="caution">
    <text evidence="1">The sequence shown here is derived from an EMBL/GenBank/DDBJ whole genome shotgun (WGS) entry which is preliminary data.</text>
</comment>
<accession>A0A061JH50</accession>
<organism evidence="1 2">
    <name type="scientific">Holospora undulata HU1</name>
    <dbReference type="NCBI Taxonomy" id="1321371"/>
    <lineage>
        <taxon>Bacteria</taxon>
        <taxon>Pseudomonadati</taxon>
        <taxon>Pseudomonadota</taxon>
        <taxon>Alphaproteobacteria</taxon>
        <taxon>Holosporales</taxon>
        <taxon>Holosporaceae</taxon>
        <taxon>Holospora</taxon>
    </lineage>
</organism>
<protein>
    <submittedName>
        <fullName evidence="1">Uncharacterized protein</fullName>
    </submittedName>
</protein>
<dbReference type="EMBL" id="ARPM03000042">
    <property type="protein sequence ID" value="ETZ05465.1"/>
    <property type="molecule type" value="Genomic_DNA"/>
</dbReference>
<reference evidence="1 2" key="1">
    <citation type="journal article" date="2013" name="Genome Announc.">
        <title>Draft Genome Sequence of Holospora undulata Strain HU1, a Micronucleus-Specific Symbiont of the Ciliate Paramecium caudatum.</title>
        <authorList>
            <person name="Dohra H."/>
            <person name="Suzuki H."/>
            <person name="Suzuki T."/>
            <person name="Tanaka K."/>
            <person name="Fujishima M."/>
        </authorList>
    </citation>
    <scope>NUCLEOTIDE SEQUENCE [LARGE SCALE GENOMIC DNA]</scope>
    <source>
        <strain evidence="1 2">HU1</strain>
    </source>
</reference>
<sequence length="71" mass="7678">MGLTFCQVKSDGISGEIALGITECLDLGAQMSWSQSFFSASAVLMCMHNRSRTFCPASLAKISKTLFHAPF</sequence>
<dbReference type="AlphaFoldDB" id="A0A061JH50"/>